<sequence length="231" mass="25445">MIDMMMRMSTLAQFVTTATISTAILPTPEAHVVTTNDMQRWIDTFTAQGPQWTKLLRIVRAHLASPVVPVASTTTAFSAFEIPILSATTTTVLRAPELFIAPKVPIPLEMFYVIVPAEIPVDATLALIENNRKRKRGKRLQKISDGSNSSGLKILVTTTIPCVHDSLLAPAMTSRFPSISSLVMVPPTFVPDFANQTPLIVQPLQKFQQAQGNIDSIHRGRSRDSIRDRLS</sequence>
<feature type="region of interest" description="Disordered" evidence="1">
    <location>
        <begin position="212"/>
        <end position="231"/>
    </location>
</feature>
<dbReference type="EMBL" id="JBBNAG010000001">
    <property type="protein sequence ID" value="KAK9166380.1"/>
    <property type="molecule type" value="Genomic_DNA"/>
</dbReference>
<gene>
    <name evidence="2" type="ORF">Scep_001571</name>
</gene>
<keyword evidence="3" id="KW-1185">Reference proteome</keyword>
<evidence type="ECO:0000313" key="2">
    <source>
        <dbReference type="EMBL" id="KAK9166380.1"/>
    </source>
</evidence>
<reference evidence="2 3" key="1">
    <citation type="submission" date="2024-01" db="EMBL/GenBank/DDBJ databases">
        <title>Genome assemblies of Stephania.</title>
        <authorList>
            <person name="Yang L."/>
        </authorList>
    </citation>
    <scope>NUCLEOTIDE SEQUENCE [LARGE SCALE GENOMIC DNA]</scope>
    <source>
        <strain evidence="2">JXDWG</strain>
        <tissue evidence="2">Leaf</tissue>
    </source>
</reference>
<evidence type="ECO:0000313" key="3">
    <source>
        <dbReference type="Proteomes" id="UP001419268"/>
    </source>
</evidence>
<proteinExistence type="predicted"/>
<organism evidence="2 3">
    <name type="scientific">Stephania cephalantha</name>
    <dbReference type="NCBI Taxonomy" id="152367"/>
    <lineage>
        <taxon>Eukaryota</taxon>
        <taxon>Viridiplantae</taxon>
        <taxon>Streptophyta</taxon>
        <taxon>Embryophyta</taxon>
        <taxon>Tracheophyta</taxon>
        <taxon>Spermatophyta</taxon>
        <taxon>Magnoliopsida</taxon>
        <taxon>Ranunculales</taxon>
        <taxon>Menispermaceae</taxon>
        <taxon>Menispermoideae</taxon>
        <taxon>Cissampelideae</taxon>
        <taxon>Stephania</taxon>
    </lineage>
</organism>
<evidence type="ECO:0000256" key="1">
    <source>
        <dbReference type="SAM" id="MobiDB-lite"/>
    </source>
</evidence>
<protein>
    <submittedName>
        <fullName evidence="2">Uncharacterized protein</fullName>
    </submittedName>
</protein>
<dbReference type="AlphaFoldDB" id="A0AAP0LB18"/>
<comment type="caution">
    <text evidence="2">The sequence shown here is derived from an EMBL/GenBank/DDBJ whole genome shotgun (WGS) entry which is preliminary data.</text>
</comment>
<name>A0AAP0LB18_9MAGN</name>
<feature type="compositionally biased region" description="Basic and acidic residues" evidence="1">
    <location>
        <begin position="216"/>
        <end position="231"/>
    </location>
</feature>
<dbReference type="Proteomes" id="UP001419268">
    <property type="component" value="Unassembled WGS sequence"/>
</dbReference>
<accession>A0AAP0LB18</accession>